<comment type="cofactor">
    <cofactor evidence="5">
        <name>heme</name>
        <dbReference type="ChEBI" id="CHEBI:30413"/>
    </cofactor>
</comment>
<evidence type="ECO:0000313" key="7">
    <source>
        <dbReference type="EMBL" id="KAF2075784.1"/>
    </source>
</evidence>
<dbReference type="PRINTS" id="PR00385">
    <property type="entry name" value="P450"/>
</dbReference>
<keyword evidence="8" id="KW-1185">Reference proteome</keyword>
<dbReference type="EMBL" id="AJWJ01000086">
    <property type="protein sequence ID" value="KAF2075784.1"/>
    <property type="molecule type" value="Genomic_DNA"/>
</dbReference>
<dbReference type="GO" id="GO:0005506">
    <property type="term" value="F:iron ion binding"/>
    <property type="evidence" value="ECO:0007669"/>
    <property type="project" value="InterPro"/>
</dbReference>
<comment type="caution">
    <text evidence="7">The sequence shown here is derived from an EMBL/GenBank/DDBJ whole genome shotgun (WGS) entry which is preliminary data.</text>
</comment>
<dbReference type="Proteomes" id="UP000695562">
    <property type="component" value="Unassembled WGS sequence"/>
</dbReference>
<gene>
    <name evidence="7" type="ORF">CYY_002917</name>
</gene>
<evidence type="ECO:0000256" key="6">
    <source>
        <dbReference type="RuleBase" id="RU000461"/>
    </source>
</evidence>
<dbReference type="PANTHER" id="PTHR24300">
    <property type="entry name" value="CYTOCHROME P450 508A4-RELATED"/>
    <property type="match status" value="1"/>
</dbReference>
<evidence type="ECO:0000256" key="4">
    <source>
        <dbReference type="ARBA" id="ARBA00023004"/>
    </source>
</evidence>
<evidence type="ECO:0000256" key="3">
    <source>
        <dbReference type="ARBA" id="ARBA00022723"/>
    </source>
</evidence>
<keyword evidence="3 5" id="KW-0479">Metal-binding</keyword>
<protein>
    <recommendedName>
        <fullName evidence="9">Cytochrome P450 family protein</fullName>
    </recommendedName>
</protein>
<dbReference type="PANTHER" id="PTHR24300:SF417">
    <property type="entry name" value="CYTOCHROME P450 508B1-RELATED"/>
    <property type="match status" value="1"/>
</dbReference>
<dbReference type="GO" id="GO:0016020">
    <property type="term" value="C:membrane"/>
    <property type="evidence" value="ECO:0007669"/>
    <property type="project" value="UniProtKB-SubCell"/>
</dbReference>
<sequence>MILVIVILIFGYLVLDSIKKFITLNKISFKLKGPTPLPIVGNLIQIGDKGHKVLLKYHEKYGDVYRIWMGDYFTIVVRDIDMIKKMYIDNAYVFLNHSDTPSNQYFSHNFGGLPFNLDKSEWKKRRVITAGALSKVKLRNVYNSMNSIIGQLLENLKQHSISGEPFEPHYHSDKLLSDINFKLFFNSDPDRNDVKSKEFQKFSDAVNQIVVDLGTGKLSDFVYMLQPLLLKYYQWTYKHMNFIDKFIEREYNEHVETFKPEYNEDPRDFLDTLIVKMGEHYEGDDIKKMVLELLFNIFIASIDTTAGTIEWAYLYLANYPDIQEEVYQELKTVIGDRELLPSDRNSTPLLNAFIKELNRIKPVVPFNIPRLTTDDVEIDGIFIPKNTHIIANTYGVGYCEKYFPNPSEFNPSRFLNPHINYSVFSYGPRGCVGQHFAMDILFLSIGNIIKSYKVSKPNGTKISEEGKLGLSFRPFDFTVSIEERK</sequence>
<keyword evidence="4 5" id="KW-0408">Iron</keyword>
<evidence type="ECO:0000313" key="8">
    <source>
        <dbReference type="Proteomes" id="UP000695562"/>
    </source>
</evidence>
<keyword evidence="6" id="KW-0503">Monooxygenase</keyword>
<name>A0A8J4PZD7_9MYCE</name>
<dbReference type="InterPro" id="IPR050182">
    <property type="entry name" value="Cytochrome_P450_fam2"/>
</dbReference>
<dbReference type="PROSITE" id="PS00086">
    <property type="entry name" value="CYTOCHROME_P450"/>
    <property type="match status" value="1"/>
</dbReference>
<dbReference type="PRINTS" id="PR00463">
    <property type="entry name" value="EP450I"/>
</dbReference>
<accession>A0A8J4PZD7</accession>
<organism evidence="7 8">
    <name type="scientific">Polysphondylium violaceum</name>
    <dbReference type="NCBI Taxonomy" id="133409"/>
    <lineage>
        <taxon>Eukaryota</taxon>
        <taxon>Amoebozoa</taxon>
        <taxon>Evosea</taxon>
        <taxon>Eumycetozoa</taxon>
        <taxon>Dictyostelia</taxon>
        <taxon>Dictyosteliales</taxon>
        <taxon>Dictyosteliaceae</taxon>
        <taxon>Polysphondylium</taxon>
    </lineage>
</organism>
<dbReference type="Gene3D" id="1.10.630.10">
    <property type="entry name" value="Cytochrome P450"/>
    <property type="match status" value="1"/>
</dbReference>
<evidence type="ECO:0008006" key="9">
    <source>
        <dbReference type="Google" id="ProtNLM"/>
    </source>
</evidence>
<dbReference type="InterPro" id="IPR017972">
    <property type="entry name" value="Cyt_P450_CS"/>
</dbReference>
<comment type="similarity">
    <text evidence="2 6">Belongs to the cytochrome P450 family.</text>
</comment>
<keyword evidence="6" id="KW-0560">Oxidoreductase</keyword>
<dbReference type="InterPro" id="IPR036396">
    <property type="entry name" value="Cyt_P450_sf"/>
</dbReference>
<dbReference type="AlphaFoldDB" id="A0A8J4PZD7"/>
<dbReference type="InterPro" id="IPR001128">
    <property type="entry name" value="Cyt_P450"/>
</dbReference>
<dbReference type="GO" id="GO:0020037">
    <property type="term" value="F:heme binding"/>
    <property type="evidence" value="ECO:0007669"/>
    <property type="project" value="InterPro"/>
</dbReference>
<dbReference type="SUPFAM" id="SSF48264">
    <property type="entry name" value="Cytochrome P450"/>
    <property type="match status" value="1"/>
</dbReference>
<dbReference type="GO" id="GO:0016705">
    <property type="term" value="F:oxidoreductase activity, acting on paired donors, with incorporation or reduction of molecular oxygen"/>
    <property type="evidence" value="ECO:0007669"/>
    <property type="project" value="InterPro"/>
</dbReference>
<dbReference type="GO" id="GO:0004497">
    <property type="term" value="F:monooxygenase activity"/>
    <property type="evidence" value="ECO:0007669"/>
    <property type="project" value="UniProtKB-KW"/>
</dbReference>
<dbReference type="Pfam" id="PF00067">
    <property type="entry name" value="p450"/>
    <property type="match status" value="1"/>
</dbReference>
<proteinExistence type="inferred from homology"/>
<feature type="binding site" description="axial binding residue" evidence="5">
    <location>
        <position position="431"/>
    </location>
    <ligand>
        <name>heme</name>
        <dbReference type="ChEBI" id="CHEBI:30413"/>
    </ligand>
    <ligandPart>
        <name>Fe</name>
        <dbReference type="ChEBI" id="CHEBI:18248"/>
    </ligandPart>
</feature>
<evidence type="ECO:0000256" key="1">
    <source>
        <dbReference type="ARBA" id="ARBA00004167"/>
    </source>
</evidence>
<evidence type="ECO:0000256" key="2">
    <source>
        <dbReference type="ARBA" id="ARBA00010617"/>
    </source>
</evidence>
<dbReference type="OrthoDB" id="1055148at2759"/>
<evidence type="ECO:0000256" key="5">
    <source>
        <dbReference type="PIRSR" id="PIRSR602401-1"/>
    </source>
</evidence>
<dbReference type="CDD" id="cd20617">
    <property type="entry name" value="CYP1_2-like"/>
    <property type="match status" value="1"/>
</dbReference>
<dbReference type="InterPro" id="IPR002401">
    <property type="entry name" value="Cyt_P450_E_grp-I"/>
</dbReference>
<keyword evidence="5 6" id="KW-0349">Heme</keyword>
<comment type="subcellular location">
    <subcellularLocation>
        <location evidence="1">Membrane</location>
        <topology evidence="1">Single-pass membrane protein</topology>
    </subcellularLocation>
</comment>
<reference evidence="7" key="1">
    <citation type="submission" date="2020-01" db="EMBL/GenBank/DDBJ databases">
        <title>Development of genomics and gene disruption for Polysphondylium violaceum indicates a role for the polyketide synthase stlB in stalk morphogenesis.</title>
        <authorList>
            <person name="Narita B."/>
            <person name="Kawabe Y."/>
            <person name="Kin K."/>
            <person name="Saito T."/>
            <person name="Gibbs R."/>
            <person name="Kuspa A."/>
            <person name="Muzny D."/>
            <person name="Queller D."/>
            <person name="Richards S."/>
            <person name="Strassman J."/>
            <person name="Sucgang R."/>
            <person name="Worley K."/>
            <person name="Schaap P."/>
        </authorList>
    </citation>
    <scope>NUCLEOTIDE SEQUENCE</scope>
    <source>
        <strain evidence="7">QSvi11</strain>
    </source>
</reference>